<dbReference type="SMART" id="SM00508">
    <property type="entry name" value="PostSET"/>
    <property type="match status" value="1"/>
</dbReference>
<dbReference type="Gene3D" id="1.10.30.10">
    <property type="entry name" value="High mobility group box domain"/>
    <property type="match status" value="1"/>
</dbReference>
<accession>A0A1I7X771</accession>
<dbReference type="SUPFAM" id="SSF82199">
    <property type="entry name" value="SET domain"/>
    <property type="match status" value="1"/>
</dbReference>
<dbReference type="PROSITE" id="PS50868">
    <property type="entry name" value="POST_SET"/>
    <property type="match status" value="1"/>
</dbReference>
<dbReference type="PANTHER" id="PTHR45888">
    <property type="entry name" value="HL01030P-RELATED"/>
    <property type="match status" value="1"/>
</dbReference>
<protein>
    <submittedName>
        <fullName evidence="15">Post-SET domain-containing protein</fullName>
    </submittedName>
</protein>
<evidence type="ECO:0000256" key="3">
    <source>
        <dbReference type="ARBA" id="ARBA00022679"/>
    </source>
</evidence>
<dbReference type="AlphaFoldDB" id="A0A1I7X771"/>
<evidence type="ECO:0000259" key="13">
    <source>
        <dbReference type="PROSITE" id="PS50868"/>
    </source>
</evidence>
<keyword evidence="9" id="KW-0804">Transcription</keyword>
<dbReference type="InterPro" id="IPR003616">
    <property type="entry name" value="Post-SET_dom"/>
</dbReference>
<dbReference type="WBParaSite" id="Hba_13240">
    <property type="protein sequence ID" value="Hba_13240"/>
    <property type="gene ID" value="Hba_13240"/>
</dbReference>
<keyword evidence="5" id="KW-0677">Repeat</keyword>
<name>A0A1I7X771_HETBA</name>
<feature type="region of interest" description="Disordered" evidence="12">
    <location>
        <begin position="611"/>
        <end position="642"/>
    </location>
</feature>
<evidence type="ECO:0000256" key="2">
    <source>
        <dbReference type="ARBA" id="ARBA00022603"/>
    </source>
</evidence>
<keyword evidence="11" id="KW-0175">Coiled coil</keyword>
<proteinExistence type="predicted"/>
<dbReference type="GO" id="GO:0042800">
    <property type="term" value="F:histone H3K4 methyltransferase activity"/>
    <property type="evidence" value="ECO:0007669"/>
    <property type="project" value="TreeGrafter"/>
</dbReference>
<dbReference type="GO" id="GO:0044666">
    <property type="term" value="C:MLL3/4 complex"/>
    <property type="evidence" value="ECO:0007669"/>
    <property type="project" value="TreeGrafter"/>
</dbReference>
<feature type="compositionally biased region" description="Polar residues" evidence="12">
    <location>
        <begin position="278"/>
        <end position="302"/>
    </location>
</feature>
<sequence>MLESASANKMRCSACRPNSRNASSLMGIGDQSNLIICDNVALNKVADEVLQSRFMPSLFRPNPLDSYGYRSESFDHFSGIEEEYLQDELELLTTGGRGRGMGRGGGPGRRVPKLGVGGFFVKIPRHRALTTDEEPPDDDGNKKQKRPRKPRRSQLEDAYPPAIQEGFFGMRPVEGKTLVDTVVEEPLLADWGRGRVAINEGGHELSHEATEQLKNDLTEVDILDNLNMDIGDMDLDNMDFTNWIDDEDDEEFDDSLNDAFDIAKADGFDPIRAADPAPSSSMSHGPTGFGTESQSFPSTTPTPYMMPGSVQSLSRSSSQMDGSEKNNPTMERWEEDEPLGSQSTKAAVLYANEKHGYLKLSSQGSSVDSPTIQSPAPQQFYRPVVDQYDLMRTRTVDLQKHQEVIESDLNRMRKQKKNLAAKKRQMQKTAGVDADGKPIQELEACKRDLKTHTSTVYEFEQKWNIVRNAESSDAVRLAMAHRAAAGGGVAQHPTGFHPQMNQFQQMRVPQQVPYGAMIQPPDIQRQPMQTISYDVDLFVILKVPRARVWNRTPVLGGIVYERLQTPFEKEVYECVDDIVGMVSMQLDGRDPARDGHSGMLKRLLEPAMGSQISTMGQNGTNHLMDQLEPPRPKKKRTQQKKTMGMGNEYDLMVERVNTQLRLCEQLPKRALEPAPRNPGAAFATMGISDLPDRSVQVNRWIRTDKRALEGDELGEMSLTFVDDFYTGKERGPKLPAPPPYELIVDAEDMTHGSFDLLSAFPRTVEKQPSLEHIRVASKIPEFIIPLEPHRKVFSQKDDTVCFCSMKCYYQFVAASKVALSPDQLTAAESHVDEETLAKLRQISAESFAKCINQGKVTKKRFKWFNANKIVNIINENPSGCARCEPRFRTLIKHKQRALTGAPSTSRSAPIPEGRTRGRAVASFTDELAAAQMKAMLQASGLGNEWVALTYDYQFELEDTSDKIPCLCGAPNCVKWMN</sequence>
<evidence type="ECO:0000256" key="11">
    <source>
        <dbReference type="SAM" id="Coils"/>
    </source>
</evidence>
<keyword evidence="14" id="KW-1185">Reference proteome</keyword>
<feature type="compositionally biased region" description="Gly residues" evidence="12">
    <location>
        <begin position="95"/>
        <end position="108"/>
    </location>
</feature>
<keyword evidence="2" id="KW-0489">Methyltransferase</keyword>
<evidence type="ECO:0000256" key="6">
    <source>
        <dbReference type="ARBA" id="ARBA00022771"/>
    </source>
</evidence>
<feature type="compositionally biased region" description="Basic residues" evidence="12">
    <location>
        <begin position="143"/>
        <end position="152"/>
    </location>
</feature>
<organism evidence="14 15">
    <name type="scientific">Heterorhabditis bacteriophora</name>
    <name type="common">Entomopathogenic nematode worm</name>
    <dbReference type="NCBI Taxonomy" id="37862"/>
    <lineage>
        <taxon>Eukaryota</taxon>
        <taxon>Metazoa</taxon>
        <taxon>Ecdysozoa</taxon>
        <taxon>Nematoda</taxon>
        <taxon>Chromadorea</taxon>
        <taxon>Rhabditida</taxon>
        <taxon>Rhabditina</taxon>
        <taxon>Rhabditomorpha</taxon>
        <taxon>Strongyloidea</taxon>
        <taxon>Heterorhabditidae</taxon>
        <taxon>Heterorhabditis</taxon>
    </lineage>
</organism>
<feature type="coiled-coil region" evidence="11">
    <location>
        <begin position="398"/>
        <end position="429"/>
    </location>
</feature>
<evidence type="ECO:0000256" key="12">
    <source>
        <dbReference type="SAM" id="MobiDB-lite"/>
    </source>
</evidence>
<keyword evidence="7" id="KW-0862">Zinc</keyword>
<keyword evidence="4" id="KW-0479">Metal-binding</keyword>
<evidence type="ECO:0000313" key="15">
    <source>
        <dbReference type="WBParaSite" id="Hba_13240"/>
    </source>
</evidence>
<dbReference type="Proteomes" id="UP000095283">
    <property type="component" value="Unplaced"/>
</dbReference>
<evidence type="ECO:0000256" key="10">
    <source>
        <dbReference type="ARBA" id="ARBA00023242"/>
    </source>
</evidence>
<evidence type="ECO:0000256" key="4">
    <source>
        <dbReference type="ARBA" id="ARBA00022723"/>
    </source>
</evidence>
<dbReference type="InterPro" id="IPR046341">
    <property type="entry name" value="SET_dom_sf"/>
</dbReference>
<evidence type="ECO:0000256" key="1">
    <source>
        <dbReference type="ARBA" id="ARBA00004123"/>
    </source>
</evidence>
<feature type="domain" description="Post-SET" evidence="13">
    <location>
        <begin position="961"/>
        <end position="977"/>
    </location>
</feature>
<feature type="compositionally biased region" description="Polar residues" evidence="12">
    <location>
        <begin position="611"/>
        <end position="623"/>
    </location>
</feature>
<evidence type="ECO:0000256" key="9">
    <source>
        <dbReference type="ARBA" id="ARBA00023163"/>
    </source>
</evidence>
<keyword evidence="6" id="KW-0863">Zinc-finger</keyword>
<feature type="region of interest" description="Disordered" evidence="12">
    <location>
        <begin position="269"/>
        <end position="340"/>
    </location>
</feature>
<evidence type="ECO:0000313" key="14">
    <source>
        <dbReference type="Proteomes" id="UP000095283"/>
    </source>
</evidence>
<feature type="compositionally biased region" description="Low complexity" evidence="12">
    <location>
        <begin position="309"/>
        <end position="321"/>
    </location>
</feature>
<comment type="subcellular location">
    <subcellularLocation>
        <location evidence="1">Nucleus</location>
    </subcellularLocation>
</comment>
<dbReference type="GO" id="GO:0045944">
    <property type="term" value="P:positive regulation of transcription by RNA polymerase II"/>
    <property type="evidence" value="ECO:0007669"/>
    <property type="project" value="TreeGrafter"/>
</dbReference>
<dbReference type="GO" id="GO:0003713">
    <property type="term" value="F:transcription coactivator activity"/>
    <property type="evidence" value="ECO:0007669"/>
    <property type="project" value="TreeGrafter"/>
</dbReference>
<evidence type="ECO:0000256" key="8">
    <source>
        <dbReference type="ARBA" id="ARBA00023015"/>
    </source>
</evidence>
<evidence type="ECO:0000256" key="7">
    <source>
        <dbReference type="ARBA" id="ARBA00022833"/>
    </source>
</evidence>
<keyword evidence="10" id="KW-0539">Nucleus</keyword>
<keyword evidence="3" id="KW-0808">Transferase</keyword>
<keyword evidence="8" id="KW-0805">Transcription regulation</keyword>
<dbReference type="PANTHER" id="PTHR45888:SF6">
    <property type="entry name" value="HL01030P-RELATED"/>
    <property type="match status" value="1"/>
</dbReference>
<reference evidence="15" key="1">
    <citation type="submission" date="2016-11" db="UniProtKB">
        <authorList>
            <consortium name="WormBaseParasite"/>
        </authorList>
    </citation>
    <scope>IDENTIFICATION</scope>
</reference>
<dbReference type="GO" id="GO:0032259">
    <property type="term" value="P:methylation"/>
    <property type="evidence" value="ECO:0007669"/>
    <property type="project" value="UniProtKB-KW"/>
</dbReference>
<dbReference type="Gene3D" id="2.170.270.10">
    <property type="entry name" value="SET domain"/>
    <property type="match status" value="1"/>
</dbReference>
<feature type="region of interest" description="Disordered" evidence="12">
    <location>
        <begin position="95"/>
        <end position="159"/>
    </location>
</feature>
<evidence type="ECO:0000256" key="5">
    <source>
        <dbReference type="ARBA" id="ARBA00022737"/>
    </source>
</evidence>
<dbReference type="GO" id="GO:0008270">
    <property type="term" value="F:zinc ion binding"/>
    <property type="evidence" value="ECO:0007669"/>
    <property type="project" value="UniProtKB-KW"/>
</dbReference>
<dbReference type="InterPro" id="IPR036910">
    <property type="entry name" value="HMG_box_dom_sf"/>
</dbReference>